<dbReference type="RefSeq" id="WP_133196666.1">
    <property type="nucleotide sequence ID" value="NZ_JBHUCW010000038.1"/>
</dbReference>
<dbReference type="SUPFAM" id="SSF51735">
    <property type="entry name" value="NAD(P)-binding Rossmann-fold domains"/>
    <property type="match status" value="1"/>
</dbReference>
<dbReference type="Proteomes" id="UP000295722">
    <property type="component" value="Unassembled WGS sequence"/>
</dbReference>
<comment type="similarity">
    <text evidence="1">Belongs to the short-chain dehydrogenases/reductases (SDR) family.</text>
</comment>
<keyword evidence="2" id="KW-0560">Oxidoreductase</keyword>
<dbReference type="EMBL" id="SMRP01000010">
    <property type="protein sequence ID" value="TDG21749.1"/>
    <property type="molecule type" value="Genomic_DNA"/>
</dbReference>
<name>A0A4R5M6J3_9BURK</name>
<feature type="domain" description="Ketoreductase" evidence="3">
    <location>
        <begin position="6"/>
        <end position="185"/>
    </location>
</feature>
<dbReference type="FunFam" id="3.40.50.720:FF:000084">
    <property type="entry name" value="Short-chain dehydrogenase reductase"/>
    <property type="match status" value="1"/>
</dbReference>
<reference evidence="4 5" key="1">
    <citation type="submission" date="2019-03" db="EMBL/GenBank/DDBJ databases">
        <title>Paraburkholderia sp. 4M-K11, isolated from subtropical forest soil.</title>
        <authorList>
            <person name="Gao Z.-H."/>
            <person name="Qiu L.-H."/>
        </authorList>
    </citation>
    <scope>NUCLEOTIDE SEQUENCE [LARGE SCALE GENOMIC DNA]</scope>
    <source>
        <strain evidence="4 5">4M-K11</strain>
    </source>
</reference>
<dbReference type="Gene3D" id="3.40.50.720">
    <property type="entry name" value="NAD(P)-binding Rossmann-like Domain"/>
    <property type="match status" value="1"/>
</dbReference>
<gene>
    <name evidence="4" type="ORF">EYW47_20515</name>
</gene>
<dbReference type="GO" id="GO:0006633">
    <property type="term" value="P:fatty acid biosynthetic process"/>
    <property type="evidence" value="ECO:0007669"/>
    <property type="project" value="TreeGrafter"/>
</dbReference>
<evidence type="ECO:0000256" key="2">
    <source>
        <dbReference type="ARBA" id="ARBA00023002"/>
    </source>
</evidence>
<dbReference type="PANTHER" id="PTHR42760">
    <property type="entry name" value="SHORT-CHAIN DEHYDROGENASES/REDUCTASES FAMILY MEMBER"/>
    <property type="match status" value="1"/>
</dbReference>
<dbReference type="NCBIfam" id="NF005559">
    <property type="entry name" value="PRK07231.1"/>
    <property type="match status" value="1"/>
</dbReference>
<organism evidence="4 5">
    <name type="scientific">Paraburkholderia silviterrae</name>
    <dbReference type="NCBI Taxonomy" id="2528715"/>
    <lineage>
        <taxon>Bacteria</taxon>
        <taxon>Pseudomonadati</taxon>
        <taxon>Pseudomonadota</taxon>
        <taxon>Betaproteobacteria</taxon>
        <taxon>Burkholderiales</taxon>
        <taxon>Burkholderiaceae</taxon>
        <taxon>Paraburkholderia</taxon>
    </lineage>
</organism>
<dbReference type="InterPro" id="IPR057326">
    <property type="entry name" value="KR_dom"/>
</dbReference>
<accession>A0A4R5M6J3</accession>
<dbReference type="InterPro" id="IPR002347">
    <property type="entry name" value="SDR_fam"/>
</dbReference>
<sequence>MRLAGKVALVTGAGQGMGRSIARLFAQEGAAVVAIDLDPAAAEATIATAPAGHACAARKVDVSNSKEVKAVFAETMERYGRVDIVVNNAGIGAVDTLTETSDENWARVMGVNLTGAFYFCREAARCMKAAGNRGVIVNVSSTSALNGEGPVHYCASKAGMMGLTRSVARELAPSGIRINTVLPGPTNTPMMQTIPDEWSEAIVKAVPLARMGEPDEIARVALFLASDDSSFMTGQNVAVNGGMAFI</sequence>
<dbReference type="GO" id="GO:0016616">
    <property type="term" value="F:oxidoreductase activity, acting on the CH-OH group of donors, NAD or NADP as acceptor"/>
    <property type="evidence" value="ECO:0007669"/>
    <property type="project" value="TreeGrafter"/>
</dbReference>
<proteinExistence type="inferred from homology"/>
<dbReference type="PANTHER" id="PTHR42760:SF133">
    <property type="entry name" value="3-OXOACYL-[ACYL-CARRIER-PROTEIN] REDUCTASE"/>
    <property type="match status" value="1"/>
</dbReference>
<evidence type="ECO:0000256" key="1">
    <source>
        <dbReference type="ARBA" id="ARBA00006484"/>
    </source>
</evidence>
<evidence type="ECO:0000313" key="5">
    <source>
        <dbReference type="Proteomes" id="UP000295722"/>
    </source>
</evidence>
<dbReference type="GO" id="GO:0048038">
    <property type="term" value="F:quinone binding"/>
    <property type="evidence" value="ECO:0007669"/>
    <property type="project" value="TreeGrafter"/>
</dbReference>
<dbReference type="PRINTS" id="PR00080">
    <property type="entry name" value="SDRFAMILY"/>
</dbReference>
<evidence type="ECO:0000259" key="3">
    <source>
        <dbReference type="SMART" id="SM00822"/>
    </source>
</evidence>
<dbReference type="SMART" id="SM00822">
    <property type="entry name" value="PKS_KR"/>
    <property type="match status" value="1"/>
</dbReference>
<dbReference type="Pfam" id="PF13561">
    <property type="entry name" value="adh_short_C2"/>
    <property type="match status" value="1"/>
</dbReference>
<comment type="caution">
    <text evidence="4">The sequence shown here is derived from an EMBL/GenBank/DDBJ whole genome shotgun (WGS) entry which is preliminary data.</text>
</comment>
<dbReference type="AlphaFoldDB" id="A0A4R5M6J3"/>
<dbReference type="PRINTS" id="PR00081">
    <property type="entry name" value="GDHRDH"/>
</dbReference>
<keyword evidence="5" id="KW-1185">Reference proteome</keyword>
<evidence type="ECO:0000313" key="4">
    <source>
        <dbReference type="EMBL" id="TDG21749.1"/>
    </source>
</evidence>
<protein>
    <submittedName>
        <fullName evidence="4">SDR family oxidoreductase</fullName>
    </submittedName>
</protein>
<dbReference type="InterPro" id="IPR036291">
    <property type="entry name" value="NAD(P)-bd_dom_sf"/>
</dbReference>
<dbReference type="OrthoDB" id="196630at2"/>